<dbReference type="RefSeq" id="WP_151422999.1">
    <property type="nucleotide sequence ID" value="NZ_WBJX01000001.1"/>
</dbReference>
<proteinExistence type="predicted"/>
<reference evidence="2 3" key="1">
    <citation type="submission" date="2019-09" db="EMBL/GenBank/DDBJ databases">
        <title>Phylogeny of genus Pseudoclavibacter and closely related genus.</title>
        <authorList>
            <person name="Li Y."/>
        </authorList>
    </citation>
    <scope>NUCLEOTIDE SEQUENCE [LARGE SCALE GENOMIC DNA]</scope>
    <source>
        <strain evidence="2 3">THG-MD12</strain>
    </source>
</reference>
<keyword evidence="3" id="KW-1185">Reference proteome</keyword>
<feature type="region of interest" description="Disordered" evidence="1">
    <location>
        <begin position="459"/>
        <end position="481"/>
    </location>
</feature>
<sequence>MNTVPTMMPTPKVEGLLESEQDELNALFRVWATKTQRNALRVEYYDGHNALKDLGISIPPALKRVDTVVGWPAKAVDTLATRSMFDGFVTNGELEDPLELRPLLDANQFDFLYAQAVVSELTHSVSFITTTLGGVGEPDVLLSLRSAEFSAALWDFRRRRIRSGMAVVDMSVEQPVEPTLLTMYLADWVITCQKMQKTWRVVDRRMNPLGRPLMEPMPFKPSERRPFGRSRITREVMALTDMAQRAALRSDVLMEFNTAPPRYLLGGDDEAFKDSKWTAYMSRFLAISKDEDGEKPELGQMSQLSPQGAISYFEHLGARFSGATGIPLSSLGIARENPESAQAMTAAKDELVTTAQAMNRVNRISLTNVARMALALRERVPLDRLPPEAAALQARFRNPALPSIVSQSDAMVKQITAIPKLADTEVALEELGYDESQIRRIQSDWRRNQAPGMLDRLANARTVNGGPNDGPVGPPPLSVGA</sequence>
<dbReference type="OrthoDB" id="1780383at2"/>
<gene>
    <name evidence="2" type="ORF">F8O03_05995</name>
</gene>
<evidence type="ECO:0000256" key="1">
    <source>
        <dbReference type="SAM" id="MobiDB-lite"/>
    </source>
</evidence>
<dbReference type="Proteomes" id="UP000490386">
    <property type="component" value="Unassembled WGS sequence"/>
</dbReference>
<name>A0A7J5B6N7_9MICO</name>
<evidence type="ECO:0000313" key="2">
    <source>
        <dbReference type="EMBL" id="KAB1639858.1"/>
    </source>
</evidence>
<evidence type="ECO:0000313" key="3">
    <source>
        <dbReference type="Proteomes" id="UP000490386"/>
    </source>
</evidence>
<feature type="compositionally biased region" description="Pro residues" evidence="1">
    <location>
        <begin position="472"/>
        <end position="481"/>
    </location>
</feature>
<protein>
    <submittedName>
        <fullName evidence="2">Phage portal protein</fullName>
    </submittedName>
</protein>
<dbReference type="EMBL" id="WBJX01000001">
    <property type="protein sequence ID" value="KAB1639858.1"/>
    <property type="molecule type" value="Genomic_DNA"/>
</dbReference>
<dbReference type="AlphaFoldDB" id="A0A7J5B6N7"/>
<organism evidence="2 3">
    <name type="scientific">Pseudoclavibacter terrae</name>
    <dbReference type="NCBI Taxonomy" id="1530195"/>
    <lineage>
        <taxon>Bacteria</taxon>
        <taxon>Bacillati</taxon>
        <taxon>Actinomycetota</taxon>
        <taxon>Actinomycetes</taxon>
        <taxon>Micrococcales</taxon>
        <taxon>Microbacteriaceae</taxon>
        <taxon>Pseudoclavibacter</taxon>
    </lineage>
</organism>
<comment type="caution">
    <text evidence="2">The sequence shown here is derived from an EMBL/GenBank/DDBJ whole genome shotgun (WGS) entry which is preliminary data.</text>
</comment>
<accession>A0A7J5B6N7</accession>